<evidence type="ECO:0000256" key="6">
    <source>
        <dbReference type="ARBA" id="ARBA00022777"/>
    </source>
</evidence>
<feature type="domain" description="PTS EIIB type-3" evidence="8">
    <location>
        <begin position="5"/>
        <end position="113"/>
    </location>
</feature>
<dbReference type="InterPro" id="IPR003501">
    <property type="entry name" value="PTS_EIIB_2/3"/>
</dbReference>
<dbReference type="CDD" id="cd05564">
    <property type="entry name" value="PTS_IIB_chitobiose_lichenan"/>
    <property type="match status" value="1"/>
</dbReference>
<evidence type="ECO:0000256" key="7">
    <source>
        <dbReference type="PROSITE-ProRule" id="PRU00423"/>
    </source>
</evidence>
<evidence type="ECO:0000313" key="9">
    <source>
        <dbReference type="EMBL" id="VYU34292.1"/>
    </source>
</evidence>
<keyword evidence="4 9" id="KW-0808">Transferase</keyword>
<keyword evidence="2" id="KW-0597">Phosphoprotein</keyword>
<dbReference type="GO" id="GO:0016301">
    <property type="term" value="F:kinase activity"/>
    <property type="evidence" value="ECO:0007669"/>
    <property type="project" value="UniProtKB-KW"/>
</dbReference>
<dbReference type="Pfam" id="PF02302">
    <property type="entry name" value="PTS_IIB"/>
    <property type="match status" value="1"/>
</dbReference>
<reference evidence="9" key="1">
    <citation type="submission" date="2019-11" db="EMBL/GenBank/DDBJ databases">
        <authorList>
            <person name="Feng L."/>
        </authorList>
    </citation>
    <scope>NUCLEOTIDE SEQUENCE</scope>
    <source>
        <strain evidence="9">CTertiumLFYP3</strain>
    </source>
</reference>
<dbReference type="SUPFAM" id="SSF52794">
    <property type="entry name" value="PTS system IIB component-like"/>
    <property type="match status" value="1"/>
</dbReference>
<feature type="modified residue" description="Phosphocysteine; by EIIA" evidence="7">
    <location>
        <position position="12"/>
    </location>
</feature>
<dbReference type="InterPro" id="IPR036095">
    <property type="entry name" value="PTS_EIIB-like_sf"/>
</dbReference>
<dbReference type="Gene3D" id="3.40.50.2300">
    <property type="match status" value="1"/>
</dbReference>
<name>A0A6N3E0U5_9CLOT</name>
<keyword evidence="5" id="KW-0598">Phosphotransferase system</keyword>
<dbReference type="EC" id="2.7.1.69" evidence="9"/>
<evidence type="ECO:0000256" key="4">
    <source>
        <dbReference type="ARBA" id="ARBA00022679"/>
    </source>
</evidence>
<sequence length="113" mass="12722">MNFDRLHVLLCCNLGASTGVMVNKMREIALASKKLEGTDIRIEAHPAGEILEFINDFDVVLIGPQIKHRYEDLKKICDQHNKPIEVIDTKDYGTVNGANILKQAIYLKIQSSK</sequence>
<keyword evidence="3" id="KW-0762">Sugar transport</keyword>
<dbReference type="PANTHER" id="PTHR34581">
    <property type="entry name" value="PTS SYSTEM N,N'-DIACETYLCHITOBIOSE-SPECIFIC EIIB COMPONENT"/>
    <property type="match status" value="1"/>
</dbReference>
<keyword evidence="6" id="KW-0418">Kinase</keyword>
<evidence type="ECO:0000256" key="2">
    <source>
        <dbReference type="ARBA" id="ARBA00022553"/>
    </source>
</evidence>
<evidence type="ECO:0000256" key="5">
    <source>
        <dbReference type="ARBA" id="ARBA00022683"/>
    </source>
</evidence>
<dbReference type="InterPro" id="IPR013012">
    <property type="entry name" value="PTS_EIIB_3"/>
</dbReference>
<dbReference type="GO" id="GO:0009401">
    <property type="term" value="P:phosphoenolpyruvate-dependent sugar phosphotransferase system"/>
    <property type="evidence" value="ECO:0007669"/>
    <property type="project" value="UniProtKB-KW"/>
</dbReference>
<evidence type="ECO:0000256" key="3">
    <source>
        <dbReference type="ARBA" id="ARBA00022597"/>
    </source>
</evidence>
<dbReference type="PROSITE" id="PS51100">
    <property type="entry name" value="PTS_EIIB_TYPE_3"/>
    <property type="match status" value="1"/>
</dbReference>
<organism evidence="9">
    <name type="scientific">Clostridium tertium</name>
    <dbReference type="NCBI Taxonomy" id="1559"/>
    <lineage>
        <taxon>Bacteria</taxon>
        <taxon>Bacillati</taxon>
        <taxon>Bacillota</taxon>
        <taxon>Clostridia</taxon>
        <taxon>Eubacteriales</taxon>
        <taxon>Clostridiaceae</taxon>
        <taxon>Clostridium</taxon>
    </lineage>
</organism>
<dbReference type="PANTHER" id="PTHR34581:SF2">
    <property type="entry name" value="PTS SYSTEM N,N'-DIACETYLCHITOBIOSE-SPECIFIC EIIB COMPONENT"/>
    <property type="match status" value="1"/>
</dbReference>
<dbReference type="GO" id="GO:0008982">
    <property type="term" value="F:protein-N(PI)-phosphohistidine-sugar phosphotransferase activity"/>
    <property type="evidence" value="ECO:0007669"/>
    <property type="project" value="InterPro"/>
</dbReference>
<dbReference type="InterPro" id="IPR051819">
    <property type="entry name" value="PTS_sugar-specific_EIIB"/>
</dbReference>
<accession>A0A6N3E0U5</accession>
<dbReference type="EMBL" id="CACRTO010000020">
    <property type="protein sequence ID" value="VYU34292.1"/>
    <property type="molecule type" value="Genomic_DNA"/>
</dbReference>
<gene>
    <name evidence="9" type="primary">licB_4</name>
    <name evidence="9" type="ORF">CTLFYP3_02120</name>
</gene>
<proteinExistence type="predicted"/>
<protein>
    <submittedName>
        <fullName evidence="9">Lichenan-specific phosphotransferase enzyme IIB component</fullName>
        <ecNumber evidence="9">2.7.1.69</ecNumber>
    </submittedName>
</protein>
<dbReference type="RefSeq" id="WP_156626571.1">
    <property type="nucleotide sequence ID" value="NZ_CACRTO010000020.1"/>
</dbReference>
<dbReference type="AlphaFoldDB" id="A0A6N3E0U5"/>
<evidence type="ECO:0000259" key="8">
    <source>
        <dbReference type="PROSITE" id="PS51100"/>
    </source>
</evidence>
<keyword evidence="1" id="KW-0813">Transport</keyword>
<evidence type="ECO:0000256" key="1">
    <source>
        <dbReference type="ARBA" id="ARBA00022448"/>
    </source>
</evidence>